<dbReference type="Pfam" id="PF01779">
    <property type="entry name" value="Ribosomal_L29e"/>
    <property type="match status" value="1"/>
</dbReference>
<dbReference type="PANTHER" id="PTHR12884">
    <property type="entry name" value="60S RIBOSOMAL PROTEIN L29"/>
    <property type="match status" value="1"/>
</dbReference>
<evidence type="ECO:0000256" key="9">
    <source>
        <dbReference type="ARBA" id="ARBA00023274"/>
    </source>
</evidence>
<keyword evidence="14" id="KW-1185">Reference proteome</keyword>
<protein>
    <recommendedName>
        <fullName evidence="11">60S ribosomal protein L29</fullName>
    </recommendedName>
</protein>
<proteinExistence type="inferred from homology"/>
<keyword evidence="6" id="KW-0597">Phosphoprotein</keyword>
<comment type="subcellular location">
    <subcellularLocation>
        <location evidence="1">Cytoplasm</location>
    </subcellularLocation>
</comment>
<evidence type="ECO:0000256" key="2">
    <source>
        <dbReference type="ARBA" id="ARBA00010247"/>
    </source>
</evidence>
<dbReference type="PANTHER" id="PTHR12884:SF18">
    <property type="entry name" value="60S RIBOSOMAL PROTEIN L29"/>
    <property type="match status" value="1"/>
</dbReference>
<gene>
    <name evidence="13" type="ORF">MPIPNATIZW_LOCUS11051</name>
</gene>
<evidence type="ECO:0000256" key="7">
    <source>
        <dbReference type="ARBA" id="ARBA00022980"/>
    </source>
</evidence>
<evidence type="ECO:0000256" key="1">
    <source>
        <dbReference type="ARBA" id="ARBA00004496"/>
    </source>
</evidence>
<dbReference type="Gene3D" id="6.10.140.1730">
    <property type="match status" value="1"/>
</dbReference>
<keyword evidence="8" id="KW-0007">Acetylation</keyword>
<comment type="subunit">
    <text evidence="3">Component of the large ribosomal subunit.</text>
</comment>
<feature type="compositionally biased region" description="Low complexity" evidence="12">
    <location>
        <begin position="130"/>
        <end position="161"/>
    </location>
</feature>
<evidence type="ECO:0000256" key="10">
    <source>
        <dbReference type="ARBA" id="ARBA00034092"/>
    </source>
</evidence>
<accession>A0ABN9ZWY1</accession>
<evidence type="ECO:0000256" key="11">
    <source>
        <dbReference type="RuleBase" id="RU364026"/>
    </source>
</evidence>
<reference evidence="13" key="1">
    <citation type="submission" date="2023-12" db="EMBL/GenBank/DDBJ databases">
        <authorList>
            <person name="Brown T."/>
        </authorList>
    </citation>
    <scope>NUCLEOTIDE SEQUENCE</scope>
</reference>
<sequence length="161" mass="17656">MAKSKNHTTHNQSWKWHRNGIKKPRSQKYESLKGVDPKFLRIMRFAKKHNKKGLKKMQANNAKAMSARAEAIKTLVKPKEPRPNIPKGCSGKLSRLAYIAHPKLGKRARARIAKGPRICSPKVKAKTETKPQATGAAAAQAPKGTQAAAPKAAQTPTKAPQ</sequence>
<dbReference type="EMBL" id="OY882860">
    <property type="protein sequence ID" value="CAK6442745.1"/>
    <property type="molecule type" value="Genomic_DNA"/>
</dbReference>
<evidence type="ECO:0000256" key="4">
    <source>
        <dbReference type="ARBA" id="ARBA00022481"/>
    </source>
</evidence>
<comment type="function">
    <text evidence="10">Component of the large ribosomal subunit. The ribosome is a large ribonucleoprotein complex responsible for the synthesis of proteins in the cell.</text>
</comment>
<keyword evidence="5" id="KW-0963">Cytoplasm</keyword>
<evidence type="ECO:0000256" key="3">
    <source>
        <dbReference type="ARBA" id="ARBA00011133"/>
    </source>
</evidence>
<feature type="region of interest" description="Disordered" evidence="12">
    <location>
        <begin position="1"/>
        <end position="32"/>
    </location>
</feature>
<evidence type="ECO:0000256" key="12">
    <source>
        <dbReference type="SAM" id="MobiDB-lite"/>
    </source>
</evidence>
<feature type="compositionally biased region" description="Basic residues" evidence="12">
    <location>
        <begin position="15"/>
        <end position="26"/>
    </location>
</feature>
<keyword evidence="9 11" id="KW-0687">Ribonucleoprotein</keyword>
<evidence type="ECO:0000256" key="8">
    <source>
        <dbReference type="ARBA" id="ARBA00022990"/>
    </source>
</evidence>
<feature type="region of interest" description="Disordered" evidence="12">
    <location>
        <begin position="122"/>
        <end position="161"/>
    </location>
</feature>
<name>A0ABN9ZWY1_PIPNA</name>
<evidence type="ECO:0000313" key="13">
    <source>
        <dbReference type="EMBL" id="CAK6442745.1"/>
    </source>
</evidence>
<dbReference type="InterPro" id="IPR002673">
    <property type="entry name" value="Ribosomal_eL29"/>
</dbReference>
<keyword evidence="7 11" id="KW-0689">Ribosomal protein</keyword>
<keyword evidence="4" id="KW-0488">Methylation</keyword>
<dbReference type="Proteomes" id="UP001314169">
    <property type="component" value="Chromosome 3"/>
</dbReference>
<evidence type="ECO:0000256" key="6">
    <source>
        <dbReference type="ARBA" id="ARBA00022553"/>
    </source>
</evidence>
<evidence type="ECO:0000313" key="14">
    <source>
        <dbReference type="Proteomes" id="UP001314169"/>
    </source>
</evidence>
<evidence type="ECO:0000256" key="5">
    <source>
        <dbReference type="ARBA" id="ARBA00022490"/>
    </source>
</evidence>
<organism evidence="13 14">
    <name type="scientific">Pipistrellus nathusii</name>
    <name type="common">Nathusius' pipistrelle</name>
    <dbReference type="NCBI Taxonomy" id="59473"/>
    <lineage>
        <taxon>Eukaryota</taxon>
        <taxon>Metazoa</taxon>
        <taxon>Chordata</taxon>
        <taxon>Craniata</taxon>
        <taxon>Vertebrata</taxon>
        <taxon>Euteleostomi</taxon>
        <taxon>Mammalia</taxon>
        <taxon>Eutheria</taxon>
        <taxon>Laurasiatheria</taxon>
        <taxon>Chiroptera</taxon>
        <taxon>Yangochiroptera</taxon>
        <taxon>Vespertilionidae</taxon>
        <taxon>Pipistrellus</taxon>
    </lineage>
</organism>
<comment type="similarity">
    <text evidence="2 11">Belongs to the eukaryotic ribosomal protein eL29 family.</text>
</comment>